<feature type="domain" description="Thioredoxin" evidence="1">
    <location>
        <begin position="150"/>
        <end position="262"/>
    </location>
</feature>
<dbReference type="Gene3D" id="3.40.30.10">
    <property type="entry name" value="Glutaredoxin"/>
    <property type="match status" value="1"/>
</dbReference>
<dbReference type="PANTHER" id="PTHR45663">
    <property type="entry name" value="GEO12009P1"/>
    <property type="match status" value="1"/>
</dbReference>
<comment type="caution">
    <text evidence="2">The sequence shown here is derived from an EMBL/GenBank/DDBJ whole genome shotgun (WGS) entry which is preliminary data.</text>
</comment>
<reference evidence="2" key="1">
    <citation type="journal article" date="2014" name="Front. Microbiol.">
        <title>High frequency of phylogenetically diverse reductive dehalogenase-homologous genes in deep subseafloor sedimentary metagenomes.</title>
        <authorList>
            <person name="Kawai M."/>
            <person name="Futagami T."/>
            <person name="Toyoda A."/>
            <person name="Takaki Y."/>
            <person name="Nishi S."/>
            <person name="Hori S."/>
            <person name="Arai W."/>
            <person name="Tsubouchi T."/>
            <person name="Morono Y."/>
            <person name="Uchiyama I."/>
            <person name="Ito T."/>
            <person name="Fujiyama A."/>
            <person name="Inagaki F."/>
            <person name="Takami H."/>
        </authorList>
    </citation>
    <scope>NUCLEOTIDE SEQUENCE</scope>
    <source>
        <strain evidence="2">Expedition CK06-06</strain>
    </source>
</reference>
<name>X1MJD9_9ZZZZ</name>
<proteinExistence type="predicted"/>
<dbReference type="SUPFAM" id="SSF52833">
    <property type="entry name" value="Thioredoxin-like"/>
    <property type="match status" value="1"/>
</dbReference>
<protein>
    <recommendedName>
        <fullName evidence="1">Thioredoxin domain-containing protein</fullName>
    </recommendedName>
</protein>
<dbReference type="Pfam" id="PF00085">
    <property type="entry name" value="Thioredoxin"/>
    <property type="match status" value="1"/>
</dbReference>
<organism evidence="2">
    <name type="scientific">marine sediment metagenome</name>
    <dbReference type="NCBI Taxonomy" id="412755"/>
    <lineage>
        <taxon>unclassified sequences</taxon>
        <taxon>metagenomes</taxon>
        <taxon>ecological metagenomes</taxon>
    </lineage>
</organism>
<dbReference type="GO" id="GO:0005829">
    <property type="term" value="C:cytosol"/>
    <property type="evidence" value="ECO:0007669"/>
    <property type="project" value="TreeGrafter"/>
</dbReference>
<dbReference type="GO" id="GO:0015035">
    <property type="term" value="F:protein-disulfide reductase activity"/>
    <property type="evidence" value="ECO:0007669"/>
    <property type="project" value="TreeGrafter"/>
</dbReference>
<dbReference type="GO" id="GO:0045454">
    <property type="term" value="P:cell redox homeostasis"/>
    <property type="evidence" value="ECO:0007669"/>
    <property type="project" value="TreeGrafter"/>
</dbReference>
<dbReference type="PANTHER" id="PTHR45663:SF11">
    <property type="entry name" value="GEO12009P1"/>
    <property type="match status" value="1"/>
</dbReference>
<evidence type="ECO:0000313" key="2">
    <source>
        <dbReference type="EMBL" id="GAI18181.1"/>
    </source>
</evidence>
<dbReference type="InterPro" id="IPR013766">
    <property type="entry name" value="Thioredoxin_domain"/>
</dbReference>
<gene>
    <name evidence="2" type="ORF">S06H3_14321</name>
</gene>
<dbReference type="AlphaFoldDB" id="X1MJD9"/>
<evidence type="ECO:0000259" key="1">
    <source>
        <dbReference type="PROSITE" id="PS51352"/>
    </source>
</evidence>
<sequence>MEIDLLGVRHEVLADIQGRLKTDVELSSADGTISLFIADGTLLLDTEGKPIHLIHAAIDPQPPAPPEDAYIIGSVYVLLPQGATFNPSSKLTLSYNPDELPQGLRENDVYIAHCKDGKWDMLLYKQVDTERHRIATRIDHFGRYAILAPKESPKPSPQLDLASIPLEQALFSGKPTLAEFGRGTCIPCKAMKPILEELAAEYKDKLNVVIIEIDEQRELTNEYGIMVIPTQILFDSGGQEITRHIGFWSKEDIIIQLQKMGIE</sequence>
<dbReference type="EMBL" id="BARV01007002">
    <property type="protein sequence ID" value="GAI18181.1"/>
    <property type="molecule type" value="Genomic_DNA"/>
</dbReference>
<accession>X1MJD9</accession>
<dbReference type="PROSITE" id="PS51352">
    <property type="entry name" value="THIOREDOXIN_2"/>
    <property type="match status" value="1"/>
</dbReference>
<dbReference type="CDD" id="cd02947">
    <property type="entry name" value="TRX_family"/>
    <property type="match status" value="1"/>
</dbReference>
<dbReference type="InterPro" id="IPR036249">
    <property type="entry name" value="Thioredoxin-like_sf"/>
</dbReference>